<gene>
    <name evidence="1" type="primary">z185L</name>
    <name evidence="1" type="ORF">ATCV1_z185L</name>
</gene>
<organism evidence="1 2">
    <name type="scientific">Chlorovirus heliozoae</name>
    <dbReference type="NCBI Taxonomy" id="322019"/>
    <lineage>
        <taxon>Viruses</taxon>
        <taxon>Varidnaviria</taxon>
        <taxon>Bamfordvirae</taxon>
        <taxon>Nucleocytoviricota</taxon>
        <taxon>Megaviricetes</taxon>
        <taxon>Algavirales</taxon>
        <taxon>Phycodnaviridae</taxon>
        <taxon>Chlorovirus</taxon>
    </lineage>
</organism>
<reference evidence="1 2" key="1">
    <citation type="submission" date="2006-09" db="EMBL/GenBank/DDBJ databases">
        <title>Sequence and annotation of the 288-kb ATCV-1 virus that infects an endosymbiotic Chlorella strain of the heliozoon Acanthocystis turfacea.</title>
        <authorList>
            <person name="Fitzgerald L.A."/>
            <person name="Graves M.V."/>
            <person name="Li X."/>
            <person name="Pfitzner A.J.P."/>
            <person name="Hartigan J."/>
            <person name="Van Etten J.L."/>
        </authorList>
    </citation>
    <scope>NUCLEOTIDE SEQUENCE [LARGE SCALE GENOMIC DNA]</scope>
    <source>
        <strain evidence="1 2">ATCV-1</strain>
    </source>
</reference>
<evidence type="ECO:0000313" key="1">
    <source>
        <dbReference type="EMBL" id="ABT16319.1"/>
    </source>
</evidence>
<dbReference type="RefSeq" id="YP_001426666.1">
    <property type="nucleotide sequence ID" value="NC_008724.1"/>
</dbReference>
<keyword evidence="2" id="KW-1185">Reference proteome</keyword>
<name>A7K8E5_9PHYC</name>
<accession>A7K8E5</accession>
<dbReference type="KEGG" id="vg:5470311"/>
<sequence length="102" mass="11563">MEHNCVIVYAFGIHIQAPLGPELARNTCSTPILCDCRIHILSDKRVSVHAQTVVPVFGKFDFYDELHPLSCRYFHGTNGLRGTSETFRECHERCRKVISATT</sequence>
<dbReference type="EMBL" id="EF101928">
    <property type="protein sequence ID" value="ABT16319.1"/>
    <property type="molecule type" value="Genomic_DNA"/>
</dbReference>
<evidence type="ECO:0000313" key="2">
    <source>
        <dbReference type="Proteomes" id="UP000202420"/>
    </source>
</evidence>
<proteinExistence type="predicted"/>
<dbReference type="Proteomes" id="UP000202420">
    <property type="component" value="Segment"/>
</dbReference>
<protein>
    <submittedName>
        <fullName evidence="1">Uncharacterized protein z185L</fullName>
    </submittedName>
</protein>
<dbReference type="GeneID" id="5470311"/>